<organism evidence="2">
    <name type="scientific">uncultured organism</name>
    <dbReference type="NCBI Taxonomy" id="155900"/>
    <lineage>
        <taxon>unclassified sequences</taxon>
        <taxon>environmental samples</taxon>
    </lineage>
</organism>
<evidence type="ECO:0000313" key="2">
    <source>
        <dbReference type="EMBL" id="QEA06795.1"/>
    </source>
</evidence>
<dbReference type="AlphaFoldDB" id="A0A5B8RIF7"/>
<name>A0A5B8RIF7_9ZZZZ</name>
<dbReference type="InterPro" id="IPR018389">
    <property type="entry name" value="DctP_fam"/>
</dbReference>
<dbReference type="CDD" id="cd13665">
    <property type="entry name" value="PBP2_TRAP_Dctp3_4"/>
    <property type="match status" value="1"/>
</dbReference>
<dbReference type="EMBL" id="MN079172">
    <property type="protein sequence ID" value="QEA06795.1"/>
    <property type="molecule type" value="Genomic_DNA"/>
</dbReference>
<dbReference type="Gene3D" id="3.40.190.170">
    <property type="entry name" value="Bacterial extracellular solute-binding protein, family 7"/>
    <property type="match status" value="1"/>
</dbReference>
<keyword evidence="1" id="KW-0732">Signal</keyword>
<gene>
    <name evidence="2" type="primary">tsaT_1</name>
    <name evidence="2" type="ORF">KBTEX_03136</name>
</gene>
<accession>A0A5B8RIF7</accession>
<dbReference type="NCBIfam" id="NF037995">
    <property type="entry name" value="TRAP_S1"/>
    <property type="match status" value="1"/>
</dbReference>
<dbReference type="SUPFAM" id="SSF53850">
    <property type="entry name" value="Periplasmic binding protein-like II"/>
    <property type="match status" value="1"/>
</dbReference>
<evidence type="ECO:0000256" key="1">
    <source>
        <dbReference type="ARBA" id="ARBA00022729"/>
    </source>
</evidence>
<dbReference type="PANTHER" id="PTHR33376:SF15">
    <property type="entry name" value="BLL6794 PROTEIN"/>
    <property type="match status" value="1"/>
</dbReference>
<reference evidence="2" key="1">
    <citation type="submission" date="2019-06" db="EMBL/GenBank/DDBJ databases">
        <authorList>
            <person name="Murdoch R.W."/>
            <person name="Fathepure B."/>
        </authorList>
    </citation>
    <scope>NUCLEOTIDE SEQUENCE</scope>
</reference>
<dbReference type="PANTHER" id="PTHR33376">
    <property type="match status" value="1"/>
</dbReference>
<dbReference type="Pfam" id="PF03480">
    <property type="entry name" value="DctP"/>
    <property type="match status" value="1"/>
</dbReference>
<sequence>MTRWTGLLAIALLAWAPLALSQTTLRVANWLPPSHLLVSDVLKPWGEAVEKATGGSVQVEVMSSPLGPPPAQYDLVADGLADVGFSVHGYTPGRFSVFELAELPLQTPSAEVKSVAYWRAYQETMADSGEHRGVHLLGLFTHGPGHIWNSRRPVHSLDDLSGLKLRVPGGVAAQLSEELGVVPVNAPSSQSYELLSQGVADGIVFPYESVTFFNLQDTVDYGTVVPGGLYTVSFYVVMNQAKWQSLSDDERAAIDSVSGEYLARLAGRAWDRADRQGRKDLRAAGVRIEQADDAMIEAIAEQADGLRERVLERVAEDGVDGQAFLDALHRELEAAGAE</sequence>
<proteinExistence type="predicted"/>
<dbReference type="InterPro" id="IPR038404">
    <property type="entry name" value="TRAP_DctP_sf"/>
</dbReference>
<dbReference type="GO" id="GO:0055085">
    <property type="term" value="P:transmembrane transport"/>
    <property type="evidence" value="ECO:0007669"/>
    <property type="project" value="InterPro"/>
</dbReference>
<protein>
    <submittedName>
        <fullName evidence="2">Outer membrane transporter protein TsaT</fullName>
    </submittedName>
</protein>